<gene>
    <name evidence="3" type="ORF">CAC42_998</name>
</gene>
<reference evidence="3 4" key="1">
    <citation type="submission" date="2017-06" db="EMBL/GenBank/DDBJ databases">
        <title>Draft genome sequence of a variant of Elsinoe murrayae.</title>
        <authorList>
            <person name="Cheng Q."/>
        </authorList>
    </citation>
    <scope>NUCLEOTIDE SEQUENCE [LARGE SCALE GENOMIC DNA]</scope>
    <source>
        <strain evidence="3 4">CQ-2017a</strain>
    </source>
</reference>
<dbReference type="EMBL" id="NKHZ01000011">
    <property type="protein sequence ID" value="PNS21639.1"/>
    <property type="molecule type" value="Genomic_DNA"/>
</dbReference>
<evidence type="ECO:0000256" key="2">
    <source>
        <dbReference type="SAM" id="SignalP"/>
    </source>
</evidence>
<organism evidence="3 4">
    <name type="scientific">Sphaceloma murrayae</name>
    <dbReference type="NCBI Taxonomy" id="2082308"/>
    <lineage>
        <taxon>Eukaryota</taxon>
        <taxon>Fungi</taxon>
        <taxon>Dikarya</taxon>
        <taxon>Ascomycota</taxon>
        <taxon>Pezizomycotina</taxon>
        <taxon>Dothideomycetes</taxon>
        <taxon>Dothideomycetidae</taxon>
        <taxon>Myriangiales</taxon>
        <taxon>Elsinoaceae</taxon>
        <taxon>Sphaceloma</taxon>
    </lineage>
</organism>
<keyword evidence="4" id="KW-1185">Reference proteome</keyword>
<feature type="compositionally biased region" description="Polar residues" evidence="1">
    <location>
        <begin position="86"/>
        <end position="98"/>
    </location>
</feature>
<accession>A0A2K1R300</accession>
<dbReference type="InParanoid" id="A0A2K1R300"/>
<dbReference type="AlphaFoldDB" id="A0A2K1R300"/>
<name>A0A2K1R300_9PEZI</name>
<evidence type="ECO:0000313" key="3">
    <source>
        <dbReference type="EMBL" id="PNS21639.1"/>
    </source>
</evidence>
<feature type="signal peptide" evidence="2">
    <location>
        <begin position="1"/>
        <end position="17"/>
    </location>
</feature>
<comment type="caution">
    <text evidence="3">The sequence shown here is derived from an EMBL/GenBank/DDBJ whole genome shotgun (WGS) entry which is preliminary data.</text>
</comment>
<evidence type="ECO:0000256" key="1">
    <source>
        <dbReference type="SAM" id="MobiDB-lite"/>
    </source>
</evidence>
<feature type="chain" id="PRO_5014370653" evidence="2">
    <location>
        <begin position="18"/>
        <end position="139"/>
    </location>
</feature>
<feature type="region of interest" description="Disordered" evidence="1">
    <location>
        <begin position="52"/>
        <end position="107"/>
    </location>
</feature>
<proteinExistence type="predicted"/>
<evidence type="ECO:0000313" key="4">
    <source>
        <dbReference type="Proteomes" id="UP000243797"/>
    </source>
</evidence>
<protein>
    <submittedName>
        <fullName evidence="3">Uncharacterized protein</fullName>
    </submittedName>
</protein>
<dbReference type="Proteomes" id="UP000243797">
    <property type="component" value="Unassembled WGS sequence"/>
</dbReference>
<sequence>MLQLLVYAILLVTPTIALPRSSPTHTYNATQACLDAPTTTTLKAFGNGGISGLPPPLTIATKGCTPGQSIPTSRSKQEQPDPSGYDSGSSQSAGTDSENPLVARGVDRTAQKADLAALSRLLPLAQSLKEKEERGKNHA</sequence>
<keyword evidence="2" id="KW-0732">Signal</keyword>